<keyword evidence="3 6" id="KW-0812">Transmembrane</keyword>
<gene>
    <name evidence="8" type="ORF">Tharo_1988</name>
</gene>
<dbReference type="InterPro" id="IPR011701">
    <property type="entry name" value="MFS"/>
</dbReference>
<feature type="transmembrane region" description="Helical" evidence="6">
    <location>
        <begin position="287"/>
        <end position="307"/>
    </location>
</feature>
<keyword evidence="4 6" id="KW-1133">Transmembrane helix</keyword>
<feature type="transmembrane region" description="Helical" evidence="6">
    <location>
        <begin position="313"/>
        <end position="335"/>
    </location>
</feature>
<evidence type="ECO:0000256" key="1">
    <source>
        <dbReference type="ARBA" id="ARBA00004651"/>
    </source>
</evidence>
<dbReference type="Proteomes" id="UP000241885">
    <property type="component" value="Chromosome"/>
</dbReference>
<organism evidence="8 9">
    <name type="scientific">Thauera aromatica K172</name>
    <dbReference type="NCBI Taxonomy" id="44139"/>
    <lineage>
        <taxon>Bacteria</taxon>
        <taxon>Pseudomonadati</taxon>
        <taxon>Pseudomonadota</taxon>
        <taxon>Betaproteobacteria</taxon>
        <taxon>Rhodocyclales</taxon>
        <taxon>Zoogloeaceae</taxon>
        <taxon>Thauera</taxon>
    </lineage>
</organism>
<dbReference type="EMBL" id="CP028339">
    <property type="protein sequence ID" value="AVR88894.1"/>
    <property type="molecule type" value="Genomic_DNA"/>
</dbReference>
<feature type="transmembrane region" description="Helical" evidence="6">
    <location>
        <begin position="254"/>
        <end position="275"/>
    </location>
</feature>
<reference evidence="8 9" key="1">
    <citation type="submission" date="2018-03" db="EMBL/GenBank/DDBJ databases">
        <title>Complete genome sequence of Thauera aromatica, a model organism for studying aromatic compound degradation under denitrifying conditions.</title>
        <authorList>
            <person name="Lo H.-Y."/>
            <person name="Goris T."/>
            <person name="Boll M."/>
            <person name="Mueller J.A."/>
        </authorList>
    </citation>
    <scope>NUCLEOTIDE SEQUENCE [LARGE SCALE GENOMIC DNA]</scope>
    <source>
        <strain evidence="8 9">K172</strain>
    </source>
</reference>
<dbReference type="OrthoDB" id="6368326at2"/>
<dbReference type="InterPro" id="IPR020846">
    <property type="entry name" value="MFS_dom"/>
</dbReference>
<feature type="transmembrane region" description="Helical" evidence="6">
    <location>
        <begin position="111"/>
        <end position="128"/>
    </location>
</feature>
<dbReference type="AlphaFoldDB" id="A0A2R4BNT1"/>
<feature type="domain" description="Major facilitator superfamily (MFS) profile" evidence="7">
    <location>
        <begin position="12"/>
        <end position="404"/>
    </location>
</feature>
<protein>
    <submittedName>
        <fullName evidence="8">Putative MFS permease</fullName>
    </submittedName>
</protein>
<dbReference type="InterPro" id="IPR002229">
    <property type="entry name" value="RhesusRHD"/>
</dbReference>
<feature type="transmembrane region" description="Helical" evidence="6">
    <location>
        <begin position="380"/>
        <end position="400"/>
    </location>
</feature>
<dbReference type="RefSeq" id="WP_107221062.1">
    <property type="nucleotide sequence ID" value="NZ_CP028339.1"/>
</dbReference>
<dbReference type="GO" id="GO:0022857">
    <property type="term" value="F:transmembrane transporter activity"/>
    <property type="evidence" value="ECO:0007669"/>
    <property type="project" value="InterPro"/>
</dbReference>
<evidence type="ECO:0000256" key="4">
    <source>
        <dbReference type="ARBA" id="ARBA00022989"/>
    </source>
</evidence>
<feature type="transmembrane region" description="Helical" evidence="6">
    <location>
        <begin position="221"/>
        <end position="242"/>
    </location>
</feature>
<feature type="transmembrane region" description="Helical" evidence="6">
    <location>
        <begin position="12"/>
        <end position="28"/>
    </location>
</feature>
<proteinExistence type="predicted"/>
<feature type="transmembrane region" description="Helical" evidence="6">
    <location>
        <begin position="166"/>
        <end position="184"/>
    </location>
</feature>
<evidence type="ECO:0000313" key="8">
    <source>
        <dbReference type="EMBL" id="AVR88894.1"/>
    </source>
</evidence>
<sequence length="423" mass="43598">MKATQVFPRGAPALVVILVGIGAALHVGKLPPAIPVLREALGVTLLQAGFLLSLVQFAGMALGLLAGIAVEGLGLRRSMLIGLSVLALASAAGAVAPDAPTLLGLRAVEGFGFLLTVLPAPALLRALVPPQRLALYLGMWGGYMGIGTALALFCGPWVMAVVGWQGWWSLLAASSIGLALWLRWSVPSDRSRRAAAPAVAIAPATDDWRQRLRLTLSSSGPWLVALCFAMYSSQWLGVVGFLPSIYDQAGLGSGLGGALTALVCLVNVVGNVAAGRLLHRGIAARQILHGAFVSMALGTVVAFGSAFDGLFVVRYVAVLLFSAIGGLIPGALFSLAVQVAPSERTVSATVGWMQQCSSTGQFLGPPLIAWVAALSGGWQWTWAVTGAASLCGLVLASLIARQIRKPQDAAGRAGPILSPPPRS</sequence>
<dbReference type="PROSITE" id="PS50850">
    <property type="entry name" value="MFS"/>
    <property type="match status" value="1"/>
</dbReference>
<dbReference type="PANTHER" id="PTHR43124">
    <property type="entry name" value="PURINE EFFLUX PUMP PBUE"/>
    <property type="match status" value="1"/>
</dbReference>
<dbReference type="InterPro" id="IPR050189">
    <property type="entry name" value="MFS_Efflux_Transporters"/>
</dbReference>
<dbReference type="KEGG" id="tak:Tharo_1988"/>
<dbReference type="SUPFAM" id="SSF103473">
    <property type="entry name" value="MFS general substrate transporter"/>
    <property type="match status" value="1"/>
</dbReference>
<dbReference type="Pfam" id="PF07690">
    <property type="entry name" value="MFS_1"/>
    <property type="match status" value="1"/>
</dbReference>
<evidence type="ECO:0000259" key="7">
    <source>
        <dbReference type="PROSITE" id="PS50850"/>
    </source>
</evidence>
<dbReference type="Gene3D" id="1.20.1250.20">
    <property type="entry name" value="MFS general substrate transporter like domains"/>
    <property type="match status" value="1"/>
</dbReference>
<evidence type="ECO:0000256" key="6">
    <source>
        <dbReference type="SAM" id="Phobius"/>
    </source>
</evidence>
<comment type="subcellular location">
    <subcellularLocation>
        <location evidence="1">Cell membrane</location>
        <topology evidence="1">Multi-pass membrane protein</topology>
    </subcellularLocation>
</comment>
<evidence type="ECO:0000256" key="2">
    <source>
        <dbReference type="ARBA" id="ARBA00022475"/>
    </source>
</evidence>
<feature type="transmembrane region" description="Helical" evidence="6">
    <location>
        <begin position="356"/>
        <end position="374"/>
    </location>
</feature>
<evidence type="ECO:0000313" key="9">
    <source>
        <dbReference type="Proteomes" id="UP000241885"/>
    </source>
</evidence>
<name>A0A2R4BNT1_THAAR</name>
<dbReference type="GO" id="GO:0005886">
    <property type="term" value="C:plasma membrane"/>
    <property type="evidence" value="ECO:0007669"/>
    <property type="project" value="UniProtKB-SubCell"/>
</dbReference>
<feature type="transmembrane region" description="Helical" evidence="6">
    <location>
        <begin position="140"/>
        <end position="160"/>
    </location>
</feature>
<evidence type="ECO:0000256" key="5">
    <source>
        <dbReference type="ARBA" id="ARBA00023136"/>
    </source>
</evidence>
<dbReference type="PRINTS" id="PR00342">
    <property type="entry name" value="RHESUSRHD"/>
</dbReference>
<keyword evidence="2" id="KW-1003">Cell membrane</keyword>
<evidence type="ECO:0000256" key="3">
    <source>
        <dbReference type="ARBA" id="ARBA00022692"/>
    </source>
</evidence>
<accession>A0A2R4BNT1</accession>
<dbReference type="CDD" id="cd06174">
    <property type="entry name" value="MFS"/>
    <property type="match status" value="1"/>
</dbReference>
<keyword evidence="9" id="KW-1185">Reference proteome</keyword>
<feature type="transmembrane region" description="Helical" evidence="6">
    <location>
        <begin position="48"/>
        <end position="68"/>
    </location>
</feature>
<dbReference type="PANTHER" id="PTHR43124:SF3">
    <property type="entry name" value="CHLORAMPHENICOL EFFLUX PUMP RV0191"/>
    <property type="match status" value="1"/>
</dbReference>
<feature type="transmembrane region" description="Helical" evidence="6">
    <location>
        <begin position="80"/>
        <end position="99"/>
    </location>
</feature>
<keyword evidence="5 6" id="KW-0472">Membrane</keyword>
<dbReference type="InterPro" id="IPR036259">
    <property type="entry name" value="MFS_trans_sf"/>
</dbReference>